<keyword evidence="4" id="KW-1185">Reference proteome</keyword>
<evidence type="ECO:0000259" key="2">
    <source>
        <dbReference type="Pfam" id="PF00582"/>
    </source>
</evidence>
<protein>
    <submittedName>
        <fullName evidence="3">Nucleotide-binding universal stress protein, UspA family</fullName>
    </submittedName>
</protein>
<dbReference type="eggNOG" id="COG0589">
    <property type="taxonomic scope" value="Bacteria"/>
</dbReference>
<dbReference type="RefSeq" id="WP_052408230.1">
    <property type="nucleotide sequence ID" value="NZ_JOEF01000047.1"/>
</dbReference>
<dbReference type="SUPFAM" id="SSF52402">
    <property type="entry name" value="Adenine nucleotide alpha hydrolases-like"/>
    <property type="match status" value="1"/>
</dbReference>
<dbReference type="EMBL" id="LT629701">
    <property type="protein sequence ID" value="SDM23261.1"/>
    <property type="molecule type" value="Genomic_DNA"/>
</dbReference>
<name>A0A1G9RJC5_ALLAB</name>
<dbReference type="AlphaFoldDB" id="A0A1G9RJC5"/>
<dbReference type="CDD" id="cd00293">
    <property type="entry name" value="USP-like"/>
    <property type="match status" value="1"/>
</dbReference>
<accession>A0A1G9RJC5</accession>
<dbReference type="InterPro" id="IPR006015">
    <property type="entry name" value="Universal_stress_UspA"/>
</dbReference>
<dbReference type="InterPro" id="IPR014729">
    <property type="entry name" value="Rossmann-like_a/b/a_fold"/>
</dbReference>
<dbReference type="Pfam" id="PF00582">
    <property type="entry name" value="Usp"/>
    <property type="match status" value="1"/>
</dbReference>
<reference evidence="3 4" key="1">
    <citation type="submission" date="2016-10" db="EMBL/GenBank/DDBJ databases">
        <authorList>
            <person name="de Groot N.N."/>
        </authorList>
    </citation>
    <scope>NUCLEOTIDE SEQUENCE [LARGE SCALE GENOMIC DNA]</scope>
    <source>
        <strain evidence="3 4">DSM 44149</strain>
    </source>
</reference>
<evidence type="ECO:0000313" key="4">
    <source>
        <dbReference type="Proteomes" id="UP000183376"/>
    </source>
</evidence>
<evidence type="ECO:0000256" key="1">
    <source>
        <dbReference type="ARBA" id="ARBA00008791"/>
    </source>
</evidence>
<dbReference type="PANTHER" id="PTHR31964">
    <property type="entry name" value="ADENINE NUCLEOTIDE ALPHA HYDROLASES-LIKE SUPERFAMILY PROTEIN"/>
    <property type="match status" value="1"/>
</dbReference>
<feature type="domain" description="UspA" evidence="2">
    <location>
        <begin position="8"/>
        <end position="146"/>
    </location>
</feature>
<gene>
    <name evidence="3" type="ORF">SAMN04489726_0497</name>
</gene>
<evidence type="ECO:0000313" key="3">
    <source>
        <dbReference type="EMBL" id="SDM23261.1"/>
    </source>
</evidence>
<dbReference type="PRINTS" id="PR01438">
    <property type="entry name" value="UNVRSLSTRESS"/>
</dbReference>
<dbReference type="Proteomes" id="UP000183376">
    <property type="component" value="Chromosome I"/>
</dbReference>
<dbReference type="InterPro" id="IPR006016">
    <property type="entry name" value="UspA"/>
</dbReference>
<organism evidence="3 4">
    <name type="scientific">Allokutzneria albata</name>
    <name type="common">Kibdelosporangium albatum</name>
    <dbReference type="NCBI Taxonomy" id="211114"/>
    <lineage>
        <taxon>Bacteria</taxon>
        <taxon>Bacillati</taxon>
        <taxon>Actinomycetota</taxon>
        <taxon>Actinomycetes</taxon>
        <taxon>Pseudonocardiales</taxon>
        <taxon>Pseudonocardiaceae</taxon>
        <taxon>Allokutzneria</taxon>
    </lineage>
</organism>
<proteinExistence type="inferred from homology"/>
<dbReference type="STRING" id="211114.SAMN04489726_0497"/>
<comment type="similarity">
    <text evidence="1">Belongs to the universal stress protein A family.</text>
</comment>
<dbReference type="PANTHER" id="PTHR31964:SF113">
    <property type="entry name" value="USPA DOMAIN-CONTAINING PROTEIN"/>
    <property type="match status" value="1"/>
</dbReference>
<dbReference type="Gene3D" id="3.40.50.620">
    <property type="entry name" value="HUPs"/>
    <property type="match status" value="1"/>
</dbReference>
<sequence length="159" mass="16924">MSTCSHRNTIVVGVDGSEPSVQALRWGFKEALLRDASVTAAIFWTPPGISPSSMPIPVVTPMDDETEVYREVLTEALRRARPGYEQVPVLEVVEPGLAGARLVELAEGGEMLVLGSHGHGHVMTALMGSVSAAVIRKANCPVVVIPTRLVAELEPSCAR</sequence>